<feature type="transmembrane region" description="Helical" evidence="6">
    <location>
        <begin position="218"/>
        <end position="240"/>
    </location>
</feature>
<dbReference type="InterPro" id="IPR001204">
    <property type="entry name" value="Phos_transporter"/>
</dbReference>
<dbReference type="RefSeq" id="WP_076757981.1">
    <property type="nucleotide sequence ID" value="NZ_FTPL01000002.1"/>
</dbReference>
<keyword evidence="4 6" id="KW-1133">Transmembrane helix</keyword>
<evidence type="ECO:0000256" key="4">
    <source>
        <dbReference type="ARBA" id="ARBA00022989"/>
    </source>
</evidence>
<dbReference type="Proteomes" id="UP000187550">
    <property type="component" value="Unassembled WGS sequence"/>
</dbReference>
<organism evidence="7 8">
    <name type="scientific">Edaphobacillus lindanitolerans</name>
    <dbReference type="NCBI Taxonomy" id="550447"/>
    <lineage>
        <taxon>Bacteria</taxon>
        <taxon>Bacillati</taxon>
        <taxon>Bacillota</taxon>
        <taxon>Bacilli</taxon>
        <taxon>Bacillales</taxon>
        <taxon>Bacillaceae</taxon>
        <taxon>Edaphobacillus</taxon>
    </lineage>
</organism>
<keyword evidence="3 6" id="KW-0812">Transmembrane</keyword>
<proteinExistence type="predicted"/>
<evidence type="ECO:0000256" key="1">
    <source>
        <dbReference type="ARBA" id="ARBA00004141"/>
    </source>
</evidence>
<feature type="transmembrane region" description="Helical" evidence="6">
    <location>
        <begin position="46"/>
        <end position="68"/>
    </location>
</feature>
<accession>A0A1U7PQG3</accession>
<protein>
    <submittedName>
        <fullName evidence="7">Inorganic phosphate transporter, PiT family</fullName>
    </submittedName>
</protein>
<dbReference type="GO" id="GO:0005315">
    <property type="term" value="F:phosphate transmembrane transporter activity"/>
    <property type="evidence" value="ECO:0007669"/>
    <property type="project" value="InterPro"/>
</dbReference>
<feature type="transmembrane region" description="Helical" evidence="6">
    <location>
        <begin position="80"/>
        <end position="102"/>
    </location>
</feature>
<dbReference type="EMBL" id="FTPL01000002">
    <property type="protein sequence ID" value="SIT83892.1"/>
    <property type="molecule type" value="Genomic_DNA"/>
</dbReference>
<dbReference type="STRING" id="550447.SAMN05428946_1664"/>
<feature type="transmembrane region" description="Helical" evidence="6">
    <location>
        <begin position="108"/>
        <end position="128"/>
    </location>
</feature>
<evidence type="ECO:0000256" key="5">
    <source>
        <dbReference type="ARBA" id="ARBA00023136"/>
    </source>
</evidence>
<dbReference type="PANTHER" id="PTHR11101">
    <property type="entry name" value="PHOSPHATE TRANSPORTER"/>
    <property type="match status" value="1"/>
</dbReference>
<evidence type="ECO:0000313" key="8">
    <source>
        <dbReference type="Proteomes" id="UP000187550"/>
    </source>
</evidence>
<comment type="subcellular location">
    <subcellularLocation>
        <location evidence="1">Membrane</location>
        <topology evidence="1">Multi-pass membrane protein</topology>
    </subcellularLocation>
</comment>
<evidence type="ECO:0000313" key="7">
    <source>
        <dbReference type="EMBL" id="SIT83892.1"/>
    </source>
</evidence>
<keyword evidence="2" id="KW-0813">Transport</keyword>
<sequence length="332" mass="35103">MDMLVVLTVLIVVFALAFDFINGFHDTANAIATSVSTRALPPRVAVLMAAVMNFLGAITFTGVAKAITKDIVDPFALENGALVILAALISAIIWNLATWYFGIPSSSSHAIIGSIAGAAITAAGFGILNYSGFIKIVQALILSPIIAIAMGFLVMTLFKFIFRKATLSKTNRRIRILQIGTAAIQSFTHGTNDAQKTMGIMTMALIAAGWQSSDDIQMWVRVAAATAMGLGTSIGGYKIIKTVGGKIMKLRPVNGAAADLASASVIFGATLIHLPVSTTHVISSSIMGVGSAQRVKGVKWGVARKIVLTWIITMPSVAILSALIYWLLDLFF</sequence>
<dbReference type="GO" id="GO:0016020">
    <property type="term" value="C:membrane"/>
    <property type="evidence" value="ECO:0007669"/>
    <property type="project" value="UniProtKB-SubCell"/>
</dbReference>
<gene>
    <name evidence="7" type="ORF">SAMN05428946_1664</name>
</gene>
<feature type="transmembrane region" description="Helical" evidence="6">
    <location>
        <begin position="306"/>
        <end position="328"/>
    </location>
</feature>
<evidence type="ECO:0000256" key="6">
    <source>
        <dbReference type="SAM" id="Phobius"/>
    </source>
</evidence>
<reference evidence="8" key="1">
    <citation type="submission" date="2017-01" db="EMBL/GenBank/DDBJ databases">
        <authorList>
            <person name="Varghese N."/>
            <person name="Submissions S."/>
        </authorList>
    </citation>
    <scope>NUCLEOTIDE SEQUENCE [LARGE SCALE GENOMIC DNA]</scope>
    <source>
        <strain evidence="8">MNA4</strain>
    </source>
</reference>
<evidence type="ECO:0000256" key="3">
    <source>
        <dbReference type="ARBA" id="ARBA00022692"/>
    </source>
</evidence>
<dbReference type="GO" id="GO:0035435">
    <property type="term" value="P:phosphate ion transmembrane transport"/>
    <property type="evidence" value="ECO:0007669"/>
    <property type="project" value="TreeGrafter"/>
</dbReference>
<dbReference type="PANTHER" id="PTHR11101:SF80">
    <property type="entry name" value="PHOSPHATE TRANSPORTER"/>
    <property type="match status" value="1"/>
</dbReference>
<feature type="transmembrane region" description="Helical" evidence="6">
    <location>
        <begin position="140"/>
        <end position="162"/>
    </location>
</feature>
<dbReference type="AlphaFoldDB" id="A0A1U7PQG3"/>
<dbReference type="OrthoDB" id="9779554at2"/>
<name>A0A1U7PQG3_9BACI</name>
<keyword evidence="5 6" id="KW-0472">Membrane</keyword>
<keyword evidence="8" id="KW-1185">Reference proteome</keyword>
<dbReference type="Pfam" id="PF01384">
    <property type="entry name" value="PHO4"/>
    <property type="match status" value="1"/>
</dbReference>
<evidence type="ECO:0000256" key="2">
    <source>
        <dbReference type="ARBA" id="ARBA00022448"/>
    </source>
</evidence>